<dbReference type="InterPro" id="IPR037069">
    <property type="entry name" value="AcylCoA_DH/ox_N_sf"/>
</dbReference>
<dbReference type="SUPFAM" id="SSF56645">
    <property type="entry name" value="Acyl-CoA dehydrogenase NM domain-like"/>
    <property type="match status" value="1"/>
</dbReference>
<evidence type="ECO:0000256" key="3">
    <source>
        <dbReference type="ARBA" id="ARBA00022630"/>
    </source>
</evidence>
<dbReference type="Gene3D" id="1.10.540.10">
    <property type="entry name" value="Acyl-CoA dehydrogenase/oxidase, N-terminal domain"/>
    <property type="match status" value="1"/>
</dbReference>
<dbReference type="HOGENOM" id="CLU_018204_3_2_5"/>
<keyword evidence="4 5" id="KW-0274">FAD</keyword>
<dbReference type="Pfam" id="PF00441">
    <property type="entry name" value="Acyl-CoA_dh_1"/>
    <property type="match status" value="1"/>
</dbReference>
<dbReference type="PANTHER" id="PTHR43831:SF1">
    <property type="entry name" value="ISOBUTYRYL-COA DEHYDROGENASE, MITOCHONDRIAL"/>
    <property type="match status" value="1"/>
</dbReference>
<keyword evidence="3 5" id="KW-0285">Flavoprotein</keyword>
<dbReference type="Gene3D" id="1.20.140.10">
    <property type="entry name" value="Butyryl-CoA Dehydrogenase, subunit A, domain 3"/>
    <property type="match status" value="1"/>
</dbReference>
<feature type="region of interest" description="Disordered" evidence="6">
    <location>
        <begin position="1"/>
        <end position="39"/>
    </location>
</feature>
<gene>
    <name evidence="10" type="ordered locus">SM11_pC1412</name>
</gene>
<dbReference type="PANTHER" id="PTHR43831">
    <property type="entry name" value="ISOBUTYRYL-COA DEHYDROGENASE"/>
    <property type="match status" value="1"/>
</dbReference>
<comment type="cofactor">
    <cofactor evidence="1 5">
        <name>FAD</name>
        <dbReference type="ChEBI" id="CHEBI:57692"/>
    </cofactor>
</comment>
<comment type="similarity">
    <text evidence="2 5">Belongs to the acyl-CoA dehydrogenase family.</text>
</comment>
<dbReference type="GO" id="GO:0050660">
    <property type="term" value="F:flavin adenine dinucleotide binding"/>
    <property type="evidence" value="ECO:0007669"/>
    <property type="project" value="InterPro"/>
</dbReference>
<dbReference type="GO" id="GO:0016627">
    <property type="term" value="F:oxidoreductase activity, acting on the CH-CH group of donors"/>
    <property type="evidence" value="ECO:0007669"/>
    <property type="project" value="InterPro"/>
</dbReference>
<dbReference type="InterPro" id="IPR006091">
    <property type="entry name" value="Acyl-CoA_Oxase/DH_mid-dom"/>
</dbReference>
<evidence type="ECO:0000313" key="11">
    <source>
        <dbReference type="Proteomes" id="UP000009045"/>
    </source>
</evidence>
<dbReference type="Pfam" id="PF02770">
    <property type="entry name" value="Acyl-CoA_dh_M"/>
    <property type="match status" value="1"/>
</dbReference>
<dbReference type="InterPro" id="IPR009100">
    <property type="entry name" value="AcylCoA_DH/oxidase_NM_dom_sf"/>
</dbReference>
<feature type="domain" description="Acyl-CoA oxidase/dehydrogenase middle" evidence="8">
    <location>
        <begin position="160"/>
        <end position="250"/>
    </location>
</feature>
<dbReference type="PIRSF" id="PIRSF016578">
    <property type="entry name" value="HsaA"/>
    <property type="match status" value="1"/>
</dbReference>
<dbReference type="KEGG" id="smx:SM11_pC1412"/>
<dbReference type="AlphaFoldDB" id="F7XBG7"/>
<evidence type="ECO:0000256" key="1">
    <source>
        <dbReference type="ARBA" id="ARBA00001974"/>
    </source>
</evidence>
<keyword evidence="5" id="KW-0560">Oxidoreductase</keyword>
<dbReference type="InterPro" id="IPR052547">
    <property type="entry name" value="Mito_Isobutyryl-CoADH"/>
</dbReference>
<evidence type="ECO:0000256" key="2">
    <source>
        <dbReference type="ARBA" id="ARBA00009347"/>
    </source>
</evidence>
<dbReference type="SUPFAM" id="SSF47203">
    <property type="entry name" value="Acyl-CoA dehydrogenase C-terminal domain-like"/>
    <property type="match status" value="1"/>
</dbReference>
<dbReference type="InterPro" id="IPR036250">
    <property type="entry name" value="AcylCo_DH-like_C"/>
</dbReference>
<dbReference type="InterPro" id="IPR046373">
    <property type="entry name" value="Acyl-CoA_Oxase/DH_mid-dom_sf"/>
</dbReference>
<dbReference type="Pfam" id="PF02771">
    <property type="entry name" value="Acyl-CoA_dh_N"/>
    <property type="match status" value="1"/>
</dbReference>
<dbReference type="PATRIC" id="fig|707241.3.peg.5339"/>
<organism evidence="10 11">
    <name type="scientific">Sinorhizobium meliloti (strain SM11)</name>
    <dbReference type="NCBI Taxonomy" id="707241"/>
    <lineage>
        <taxon>Bacteria</taxon>
        <taxon>Pseudomonadati</taxon>
        <taxon>Pseudomonadota</taxon>
        <taxon>Alphaproteobacteria</taxon>
        <taxon>Hyphomicrobiales</taxon>
        <taxon>Rhizobiaceae</taxon>
        <taxon>Sinorhizobium/Ensifer group</taxon>
        <taxon>Sinorhizobium</taxon>
    </lineage>
</organism>
<geneLocation type="plasmid" evidence="10 11">
    <name>pSmeSM11c</name>
</geneLocation>
<dbReference type="Gene3D" id="2.40.110.10">
    <property type="entry name" value="Butyryl-CoA Dehydrogenase, subunit A, domain 2"/>
    <property type="match status" value="1"/>
</dbReference>
<evidence type="ECO:0000259" key="8">
    <source>
        <dbReference type="Pfam" id="PF02770"/>
    </source>
</evidence>
<dbReference type="InterPro" id="IPR009075">
    <property type="entry name" value="AcylCo_DH/oxidase_C"/>
</dbReference>
<evidence type="ECO:0000259" key="7">
    <source>
        <dbReference type="Pfam" id="PF00441"/>
    </source>
</evidence>
<proteinExistence type="inferred from homology"/>
<feature type="compositionally biased region" description="Low complexity" evidence="6">
    <location>
        <begin position="1"/>
        <end position="19"/>
    </location>
</feature>
<evidence type="ECO:0000256" key="5">
    <source>
        <dbReference type="RuleBase" id="RU362125"/>
    </source>
</evidence>
<evidence type="ECO:0000256" key="6">
    <source>
        <dbReference type="SAM" id="MobiDB-lite"/>
    </source>
</evidence>
<evidence type="ECO:0008006" key="12">
    <source>
        <dbReference type="Google" id="ProtNLM"/>
    </source>
</evidence>
<dbReference type="EMBL" id="CP001831">
    <property type="protein sequence ID" value="AEH82485.1"/>
    <property type="molecule type" value="Genomic_DNA"/>
</dbReference>
<dbReference type="InterPro" id="IPR013786">
    <property type="entry name" value="AcylCoA_DH/ox_N"/>
</dbReference>
<dbReference type="Proteomes" id="UP000009045">
    <property type="component" value="Plasmid pSmeSM11c"/>
</dbReference>
<evidence type="ECO:0000313" key="10">
    <source>
        <dbReference type="EMBL" id="AEH82485.1"/>
    </source>
</evidence>
<protein>
    <recommendedName>
        <fullName evidence="12">Acyl-CoA dehydrogenase</fullName>
    </recommendedName>
</protein>
<feature type="domain" description="Acyl-CoA dehydrogenase/oxidase N-terminal" evidence="9">
    <location>
        <begin position="55"/>
        <end position="124"/>
    </location>
</feature>
<accession>F7XBG7</accession>
<evidence type="ECO:0000259" key="9">
    <source>
        <dbReference type="Pfam" id="PF02771"/>
    </source>
</evidence>
<sequence>MNGGSSNATSTSTHGSTTAPGRSSTSALSPEREQPMTDPKRFAPVLAKAEELGKRFALTARHYDETGEFPFANFDALHEAGLLGLVTATEHGGLGGGLTDALAVVSAIARGEPSTALVLSMHYNQHYSVRTSGKWPPHLVERVTRANREGVALINAAQVEPRVGSPSHGSLPETIARRVGDQWRITGHKTYATGIPLLRWVAVLAVTDEPEPRLGSFLVPTSADGIRVEKTWNATGMRATNSDDLILDDVAIPLEDVLEIAPASEGLKRDERMGAWYFSLVPAIYDGAARGARDWLIDFTTSRAPASLGAPLSTVPRIQDGLGEIEVLLTVNRRLLRSIAEDFDSGRAFGADAAAVKHTVIANAITVTTLALELGGNPGISRDNPLERHHRDALSGKAHAPQNNLIRMMLAKAAFSRHAATHAVALDPVPVRSHQQPRLAVVGRS</sequence>
<evidence type="ECO:0000256" key="4">
    <source>
        <dbReference type="ARBA" id="ARBA00022827"/>
    </source>
</evidence>
<reference evidence="10 11" key="1">
    <citation type="journal article" date="2011" name="J. Biotechnol.">
        <title>The complete genome sequence of the dominant Sinorhizobium meliloti field isolate SM11 extends the S. meliloti pan-genome.</title>
        <authorList>
            <person name="Schneiker-Bekel S."/>
            <person name="Wibberg D."/>
            <person name="Bekel T."/>
            <person name="Blom J."/>
            <person name="Linke B."/>
            <person name="Neuweger H."/>
            <person name="Stiens M."/>
            <person name="Vorholter F.J."/>
            <person name="Weidner S."/>
            <person name="Goesmann A."/>
            <person name="Puhler A."/>
            <person name="Schluter A."/>
        </authorList>
    </citation>
    <scope>NUCLEOTIDE SEQUENCE [LARGE SCALE GENOMIC DNA]</scope>
    <source>
        <strain evidence="10 11">SM11</strain>
        <plasmid evidence="11">pSmeSM11c</plasmid>
    </source>
</reference>
<name>F7XBG7_SINMM</name>
<keyword evidence="10" id="KW-0614">Plasmid</keyword>
<feature type="compositionally biased region" description="Basic and acidic residues" evidence="6">
    <location>
        <begin position="30"/>
        <end position="39"/>
    </location>
</feature>
<feature type="domain" description="Acyl-CoA dehydrogenase/oxidase C-terminal" evidence="7">
    <location>
        <begin position="289"/>
        <end position="413"/>
    </location>
</feature>
<dbReference type="CDD" id="cd00567">
    <property type="entry name" value="ACAD"/>
    <property type="match status" value="1"/>
</dbReference>